<keyword evidence="5" id="KW-0456">Lyase</keyword>
<keyword evidence="3" id="KW-0067">ATP-binding</keyword>
<dbReference type="InterPro" id="IPR003593">
    <property type="entry name" value="AAA+_ATPase"/>
</dbReference>
<dbReference type="PANTHER" id="PTHR42798">
    <property type="entry name" value="LIPOPROTEIN-RELEASING SYSTEM ATP-BINDING PROTEIN LOLD"/>
    <property type="match status" value="1"/>
</dbReference>
<dbReference type="PANTHER" id="PTHR42798:SF7">
    <property type="entry name" value="ALPHA-D-RIBOSE 1-METHYLPHOSPHONATE 5-TRIPHOSPHATE SYNTHASE SUBUNIT PHNL"/>
    <property type="match status" value="1"/>
</dbReference>
<dbReference type="Pfam" id="PF00005">
    <property type="entry name" value="ABC_tran"/>
    <property type="match status" value="1"/>
</dbReference>
<proteinExistence type="inferred from homology"/>
<reference evidence="5 6" key="1">
    <citation type="submission" date="2024-01" db="EMBL/GenBank/DDBJ databases">
        <title>Survival strategy associated with biotechnological potential of Virgibacillus dokdonensis T4.6 isolated from salt-fermented shrimp paste.</title>
        <authorList>
            <person name="Doan T.V."/>
            <person name="Quach N.T."/>
            <person name="Phi Q.-T."/>
        </authorList>
    </citation>
    <scope>NUCLEOTIDE SEQUENCE [LARGE SCALE GENOMIC DNA]</scope>
    <source>
        <strain evidence="5 6">T4.6</strain>
    </source>
</reference>
<dbReference type="InterPro" id="IPR027417">
    <property type="entry name" value="P-loop_NTPase"/>
</dbReference>
<dbReference type="Proteomes" id="UP001356080">
    <property type="component" value="Unassembled WGS sequence"/>
</dbReference>
<accession>A0ABU7VH55</accession>
<evidence type="ECO:0000256" key="1">
    <source>
        <dbReference type="ARBA" id="ARBA00005417"/>
    </source>
</evidence>
<protein>
    <submittedName>
        <fullName evidence="5">Phosphonate C-P lyase system protein PhnL</fullName>
    </submittedName>
</protein>
<dbReference type="GO" id="GO:0016829">
    <property type="term" value="F:lyase activity"/>
    <property type="evidence" value="ECO:0007669"/>
    <property type="project" value="UniProtKB-KW"/>
</dbReference>
<dbReference type="RefSeq" id="WP_331805477.1">
    <property type="nucleotide sequence ID" value="NZ_JAZHPM010000018.1"/>
</dbReference>
<keyword evidence="6" id="KW-1185">Reference proteome</keyword>
<dbReference type="InterPro" id="IPR012701">
    <property type="entry name" value="CP_lyase_PhnL"/>
</dbReference>
<dbReference type="EMBL" id="JAZHPM010000018">
    <property type="protein sequence ID" value="MEF2292527.1"/>
    <property type="molecule type" value="Genomic_DNA"/>
</dbReference>
<dbReference type="Gene3D" id="3.40.50.300">
    <property type="entry name" value="P-loop containing nucleotide triphosphate hydrolases"/>
    <property type="match status" value="1"/>
</dbReference>
<evidence type="ECO:0000313" key="6">
    <source>
        <dbReference type="Proteomes" id="UP001356080"/>
    </source>
</evidence>
<dbReference type="SMART" id="SM00382">
    <property type="entry name" value="AAA"/>
    <property type="match status" value="1"/>
</dbReference>
<evidence type="ECO:0000256" key="2">
    <source>
        <dbReference type="ARBA" id="ARBA00022741"/>
    </source>
</evidence>
<feature type="domain" description="ABC transporter" evidence="4">
    <location>
        <begin position="4"/>
        <end position="240"/>
    </location>
</feature>
<dbReference type="InterPro" id="IPR003439">
    <property type="entry name" value="ABC_transporter-like_ATP-bd"/>
</dbReference>
<organism evidence="5 6">
    <name type="scientific">Virgibacillus dokdonensis</name>
    <dbReference type="NCBI Taxonomy" id="302167"/>
    <lineage>
        <taxon>Bacteria</taxon>
        <taxon>Bacillati</taxon>
        <taxon>Bacillota</taxon>
        <taxon>Bacilli</taxon>
        <taxon>Bacillales</taxon>
        <taxon>Bacillaceae</taxon>
        <taxon>Virgibacillus</taxon>
    </lineage>
</organism>
<gene>
    <name evidence="5" type="primary">phnL</name>
    <name evidence="5" type="ORF">V2W34_11000</name>
</gene>
<evidence type="ECO:0000259" key="4">
    <source>
        <dbReference type="PROSITE" id="PS50893"/>
    </source>
</evidence>
<keyword evidence="2" id="KW-0547">Nucleotide-binding</keyword>
<dbReference type="PROSITE" id="PS50893">
    <property type="entry name" value="ABC_TRANSPORTER_2"/>
    <property type="match status" value="1"/>
</dbReference>
<comment type="similarity">
    <text evidence="1">Belongs to the ABC transporter superfamily.</text>
</comment>
<dbReference type="NCBIfam" id="TIGR02324">
    <property type="entry name" value="CP_lyasePhnL"/>
    <property type="match status" value="1"/>
</dbReference>
<sequence length="240" mass="27272">MAMLQVKDFGKRFTIHHLGKTRQAVEHIHFSLEQGEFLGIVGKSGSGKSTILKSIYRTYRPDEGSIIYNSARYGFIDLTNATEREILYLRKHEIGYVSQFLNVMPRTTSRELVEKALLEMGATEQAAKIEAEKALTHFELDPKLWDHYPNTFSGGEKLRLNIAMATVKKPRLLLLDEPTASLDQQSKIKVREIIEKLKASGTTLVGIFHDIEFMDGLCDHVFDMQFSQDKSVKEGVIHES</sequence>
<name>A0ABU7VH55_9BACI</name>
<comment type="caution">
    <text evidence="5">The sequence shown here is derived from an EMBL/GenBank/DDBJ whole genome shotgun (WGS) entry which is preliminary data.</text>
</comment>
<dbReference type="SUPFAM" id="SSF52540">
    <property type="entry name" value="P-loop containing nucleoside triphosphate hydrolases"/>
    <property type="match status" value="1"/>
</dbReference>
<evidence type="ECO:0000313" key="5">
    <source>
        <dbReference type="EMBL" id="MEF2292527.1"/>
    </source>
</evidence>
<evidence type="ECO:0000256" key="3">
    <source>
        <dbReference type="ARBA" id="ARBA00022840"/>
    </source>
</evidence>